<dbReference type="Gene3D" id="3.40.50.300">
    <property type="entry name" value="P-loop containing nucleotide triphosphate hydrolases"/>
    <property type="match status" value="1"/>
</dbReference>
<dbReference type="EMBL" id="CAFBMM010000042">
    <property type="protein sequence ID" value="CAB4908407.1"/>
    <property type="molecule type" value="Genomic_DNA"/>
</dbReference>
<dbReference type="GO" id="GO:0005737">
    <property type="term" value="C:cytoplasm"/>
    <property type="evidence" value="ECO:0007669"/>
    <property type="project" value="TreeGrafter"/>
</dbReference>
<name>A0A6J7N3B1_9ZZZZ</name>
<gene>
    <name evidence="3" type="ORF">UFOPK2683_00901</name>
    <name evidence="4" type="ORF">UFOPK3605_00938</name>
    <name evidence="5" type="ORF">UFOPK3897_01331</name>
</gene>
<reference evidence="5" key="1">
    <citation type="submission" date="2020-05" db="EMBL/GenBank/DDBJ databases">
        <authorList>
            <person name="Chiriac C."/>
            <person name="Salcher M."/>
            <person name="Ghai R."/>
            <person name="Kavagutti S V."/>
        </authorList>
    </citation>
    <scope>NUCLEOTIDE SEQUENCE</scope>
</reference>
<protein>
    <submittedName>
        <fullName evidence="5">Unannotated protein</fullName>
    </submittedName>
</protein>
<dbReference type="GO" id="GO:0004781">
    <property type="term" value="F:sulfate adenylyltransferase (ATP) activity"/>
    <property type="evidence" value="ECO:0007669"/>
    <property type="project" value="TreeGrafter"/>
</dbReference>
<dbReference type="SUPFAM" id="SSF52540">
    <property type="entry name" value="P-loop containing nucleoside triphosphate hydrolases"/>
    <property type="match status" value="1"/>
</dbReference>
<dbReference type="GO" id="GO:0010134">
    <property type="term" value="P:sulfate assimilation via adenylyl sulfate reduction"/>
    <property type="evidence" value="ECO:0007669"/>
    <property type="project" value="TreeGrafter"/>
</dbReference>
<keyword evidence="1" id="KW-0808">Transferase</keyword>
<dbReference type="InterPro" id="IPR027417">
    <property type="entry name" value="P-loop_NTPase"/>
</dbReference>
<evidence type="ECO:0000313" key="4">
    <source>
        <dbReference type="EMBL" id="CAB4908407.1"/>
    </source>
</evidence>
<organism evidence="5">
    <name type="scientific">freshwater metagenome</name>
    <dbReference type="NCBI Taxonomy" id="449393"/>
    <lineage>
        <taxon>unclassified sequences</taxon>
        <taxon>metagenomes</taxon>
        <taxon>ecological metagenomes</taxon>
    </lineage>
</organism>
<dbReference type="Pfam" id="PF01583">
    <property type="entry name" value="APS_kinase"/>
    <property type="match status" value="2"/>
</dbReference>
<evidence type="ECO:0000313" key="3">
    <source>
        <dbReference type="EMBL" id="CAB4724853.1"/>
    </source>
</evidence>
<proteinExistence type="predicted"/>
<dbReference type="GO" id="GO:0019379">
    <property type="term" value="P:sulfate assimilation, phosphoadenylyl sulfate reduction by phosphoadenylyl-sulfate reductase (thioredoxin)"/>
    <property type="evidence" value="ECO:0007669"/>
    <property type="project" value="TreeGrafter"/>
</dbReference>
<accession>A0A6J7N3B1</accession>
<dbReference type="AlphaFoldDB" id="A0A6J7N3B1"/>
<dbReference type="EMBL" id="CAFBOF010000038">
    <property type="protein sequence ID" value="CAB4984574.1"/>
    <property type="molecule type" value="Genomic_DNA"/>
</dbReference>
<dbReference type="EMBL" id="CAEZYK010000046">
    <property type="protein sequence ID" value="CAB4724853.1"/>
    <property type="molecule type" value="Genomic_DNA"/>
</dbReference>
<feature type="domain" description="APS kinase" evidence="2">
    <location>
        <begin position="4"/>
        <end position="41"/>
    </location>
</feature>
<evidence type="ECO:0000256" key="1">
    <source>
        <dbReference type="ARBA" id="ARBA00022679"/>
    </source>
</evidence>
<evidence type="ECO:0000313" key="5">
    <source>
        <dbReference type="EMBL" id="CAB4984574.1"/>
    </source>
</evidence>
<dbReference type="PANTHER" id="PTHR42700:SF1">
    <property type="entry name" value="SULFATE ADENYLYLTRANSFERASE"/>
    <property type="match status" value="1"/>
</dbReference>
<dbReference type="InterPro" id="IPR059117">
    <property type="entry name" value="APS_kinase_dom"/>
</dbReference>
<sequence>MATSTCLWLTGQAGSGKRTVGRAVAADLNARGIAAIFIDDEAQNRYLAPGDEPLRWFCETLLANNVTVIVAISALHQSDREDLRSTLNQFLEVFLDAPAEVCAQRAGRADSGFETPHAAELRVPTANRSVAASSAQVISFLEESGVISDASA</sequence>
<evidence type="ECO:0000259" key="2">
    <source>
        <dbReference type="Pfam" id="PF01583"/>
    </source>
</evidence>
<dbReference type="InterPro" id="IPR050512">
    <property type="entry name" value="Sulf_AdTrans/APS_kinase"/>
</dbReference>
<dbReference type="PANTHER" id="PTHR42700">
    <property type="entry name" value="SULFATE ADENYLYLTRANSFERASE"/>
    <property type="match status" value="1"/>
</dbReference>
<feature type="domain" description="APS kinase" evidence="2">
    <location>
        <begin position="61"/>
        <end position="106"/>
    </location>
</feature>